<dbReference type="Gene3D" id="3.20.20.80">
    <property type="entry name" value="Glycosidases"/>
    <property type="match status" value="1"/>
</dbReference>
<dbReference type="Proteomes" id="UP000887540">
    <property type="component" value="Unplaced"/>
</dbReference>
<organism evidence="9 10">
    <name type="scientific">Acrobeloides nanus</name>
    <dbReference type="NCBI Taxonomy" id="290746"/>
    <lineage>
        <taxon>Eukaryota</taxon>
        <taxon>Metazoa</taxon>
        <taxon>Ecdysozoa</taxon>
        <taxon>Nematoda</taxon>
        <taxon>Chromadorea</taxon>
        <taxon>Rhabditida</taxon>
        <taxon>Tylenchina</taxon>
        <taxon>Cephalobomorpha</taxon>
        <taxon>Cephaloboidea</taxon>
        <taxon>Cephalobidae</taxon>
        <taxon>Acrobeloides</taxon>
    </lineage>
</organism>
<evidence type="ECO:0000256" key="3">
    <source>
        <dbReference type="ARBA" id="ARBA00012658"/>
    </source>
</evidence>
<keyword evidence="4" id="KW-0732">Signal</keyword>
<dbReference type="WBParaSite" id="ACRNAN_scaffold363.g9406.t1">
    <property type="protein sequence ID" value="ACRNAN_scaffold363.g9406.t1"/>
    <property type="gene ID" value="ACRNAN_scaffold363.g9406"/>
</dbReference>
<dbReference type="EC" id="3.2.1.45" evidence="3 6"/>
<dbReference type="InterPro" id="IPR033452">
    <property type="entry name" value="GH30_C"/>
</dbReference>
<dbReference type="SUPFAM" id="SSF51445">
    <property type="entry name" value="(Trans)glycosidases"/>
    <property type="match status" value="1"/>
</dbReference>
<evidence type="ECO:0000256" key="5">
    <source>
        <dbReference type="ARBA" id="ARBA00022801"/>
    </source>
</evidence>
<dbReference type="InterPro" id="IPR001139">
    <property type="entry name" value="Glyco_hydro_30"/>
</dbReference>
<dbReference type="Pfam" id="PF17189">
    <property type="entry name" value="Glyco_hydro_30C"/>
    <property type="match status" value="1"/>
</dbReference>
<keyword evidence="9" id="KW-1185">Reference proteome</keyword>
<evidence type="ECO:0000256" key="2">
    <source>
        <dbReference type="ARBA" id="ARBA00005382"/>
    </source>
</evidence>
<sequence length="199" mass="21905">MVMDDQRQYLEQFADDVLGDPDANKVVDGVALHWYGDGNTLPSLLTKIHEKFPDKFLLYTEACILSPPVLGSWADGDSYMRYIINILNNWVIGFVDWNMALNPQGGPSWMGNSFGSPIIVSNTVDDKFIVPDSVIVGLNIANLPANLEAVAALTPSGQKVIVLDNRDVAANYTVSVYNDQGSYVNLNLEARSFTTLVFN</sequence>
<reference evidence="10" key="1">
    <citation type="submission" date="2022-11" db="UniProtKB">
        <authorList>
            <consortium name="WormBaseParasite"/>
        </authorList>
    </citation>
    <scope>IDENTIFICATION</scope>
</reference>
<dbReference type="GO" id="GO:0004348">
    <property type="term" value="F:glucosylceramidase activity"/>
    <property type="evidence" value="ECO:0007669"/>
    <property type="project" value="UniProtKB-EC"/>
</dbReference>
<dbReference type="AlphaFoldDB" id="A0A914DQN0"/>
<comment type="similarity">
    <text evidence="2 6">Belongs to the glycosyl hydrolase 30 family.</text>
</comment>
<proteinExistence type="inferred from homology"/>
<feature type="domain" description="Glycosyl hydrolase family 30 beta sandwich" evidence="8">
    <location>
        <begin position="133"/>
        <end position="196"/>
    </location>
</feature>
<dbReference type="GO" id="GO:0016020">
    <property type="term" value="C:membrane"/>
    <property type="evidence" value="ECO:0007669"/>
    <property type="project" value="GOC"/>
</dbReference>
<protein>
    <recommendedName>
        <fullName evidence="3 6">Glucosylceramidase</fullName>
        <ecNumber evidence="3 6">3.2.1.45</ecNumber>
    </recommendedName>
</protein>
<keyword evidence="6" id="KW-0443">Lipid metabolism</keyword>
<dbReference type="GO" id="GO:0006680">
    <property type="term" value="P:glucosylceramide catabolic process"/>
    <property type="evidence" value="ECO:0007669"/>
    <property type="project" value="TreeGrafter"/>
</dbReference>
<evidence type="ECO:0000259" key="7">
    <source>
        <dbReference type="Pfam" id="PF02055"/>
    </source>
</evidence>
<evidence type="ECO:0000259" key="8">
    <source>
        <dbReference type="Pfam" id="PF17189"/>
    </source>
</evidence>
<evidence type="ECO:0000313" key="10">
    <source>
        <dbReference type="WBParaSite" id="ACRNAN_scaffold363.g9406.t1"/>
    </source>
</evidence>
<keyword evidence="6" id="KW-0326">Glycosidase</keyword>
<dbReference type="InterPro" id="IPR017853">
    <property type="entry name" value="GH"/>
</dbReference>
<dbReference type="PANTHER" id="PTHR11069:SF23">
    <property type="entry name" value="LYSOSOMAL ACID GLUCOSYLCERAMIDASE"/>
    <property type="match status" value="1"/>
</dbReference>
<feature type="domain" description="Glycosyl hydrolase family 30 TIM-barrel" evidence="7">
    <location>
        <begin position="2"/>
        <end position="127"/>
    </location>
</feature>
<comment type="catalytic activity">
    <reaction evidence="1">
        <text>a beta-D-glucosyl-(1&lt;-&gt;1')-N-acylsphing-4-enine + H2O = an N-acylsphing-4-enine + D-glucose</text>
        <dbReference type="Rhea" id="RHEA:13269"/>
        <dbReference type="ChEBI" id="CHEBI:4167"/>
        <dbReference type="ChEBI" id="CHEBI:15377"/>
        <dbReference type="ChEBI" id="CHEBI:22801"/>
        <dbReference type="ChEBI" id="CHEBI:52639"/>
        <dbReference type="EC" id="3.2.1.45"/>
    </reaction>
    <physiologicalReaction direction="left-to-right" evidence="1">
        <dbReference type="Rhea" id="RHEA:13270"/>
    </physiologicalReaction>
</comment>
<evidence type="ECO:0000313" key="9">
    <source>
        <dbReference type="Proteomes" id="UP000887540"/>
    </source>
</evidence>
<keyword evidence="5 6" id="KW-0378">Hydrolase</keyword>
<name>A0A914DQN0_9BILA</name>
<evidence type="ECO:0000256" key="6">
    <source>
        <dbReference type="RuleBase" id="RU361188"/>
    </source>
</evidence>
<keyword evidence="6" id="KW-0746">Sphingolipid metabolism</keyword>
<evidence type="ECO:0000256" key="1">
    <source>
        <dbReference type="ARBA" id="ARBA00001013"/>
    </source>
</evidence>
<evidence type="ECO:0000256" key="4">
    <source>
        <dbReference type="ARBA" id="ARBA00022729"/>
    </source>
</evidence>
<dbReference type="InterPro" id="IPR033453">
    <property type="entry name" value="Glyco_hydro_30_TIM-barrel"/>
</dbReference>
<dbReference type="Pfam" id="PF02055">
    <property type="entry name" value="Glyco_hydro_30"/>
    <property type="match status" value="1"/>
</dbReference>
<dbReference type="PANTHER" id="PTHR11069">
    <property type="entry name" value="GLUCOSYLCERAMIDASE"/>
    <property type="match status" value="1"/>
</dbReference>
<accession>A0A914DQN0</accession>